<dbReference type="PANTHER" id="PTHR42718:SF9">
    <property type="entry name" value="MAJOR FACILITATOR SUPERFAMILY MULTIDRUG TRANSPORTER MFSC"/>
    <property type="match status" value="1"/>
</dbReference>
<comment type="subcellular location">
    <subcellularLocation>
        <location evidence="1">Membrane</location>
        <topology evidence="1">Multi-pass membrane protein</topology>
    </subcellularLocation>
</comment>
<feature type="transmembrane region" description="Helical" evidence="6">
    <location>
        <begin position="124"/>
        <end position="146"/>
    </location>
</feature>
<keyword evidence="5 6" id="KW-0472">Membrane</keyword>
<keyword evidence="4 6" id="KW-1133">Transmembrane helix</keyword>
<dbReference type="CDD" id="cd17321">
    <property type="entry name" value="MFS_MMR_MDR_like"/>
    <property type="match status" value="1"/>
</dbReference>
<protein>
    <submittedName>
        <fullName evidence="8">MFS transporter</fullName>
    </submittedName>
</protein>
<evidence type="ECO:0000259" key="7">
    <source>
        <dbReference type="PROSITE" id="PS50850"/>
    </source>
</evidence>
<dbReference type="InterPro" id="IPR036259">
    <property type="entry name" value="MFS_trans_sf"/>
</dbReference>
<evidence type="ECO:0000256" key="5">
    <source>
        <dbReference type="ARBA" id="ARBA00023136"/>
    </source>
</evidence>
<sequence>MAAILLGMTLSVLDGSIVNLALPDITRDFGASPSAAVWVVNAYQLATLGLLLPCAHLGDRLGYKRVYLVGLAVFFIASIGCAVSHSLVMLSVFRALQGLGAAGMMSVNSALVRLTYPVDMLGRALAINSVVVAAGSVAGPSIAALVLSLASWPWLFFLQLPFGMAVWWLGRRALPSNAAASGGPPLSPLDVALNMALFVLMFLGADMLGARRGESPAAGGSLLPAVAMLAGAVVVAWVYLRRQVREATPLFPVDLLRIPVFALSMCTSVCAFAAQTLAFVTLPFLLLEGQGRSHFEAGMLITAWPAAIVVAAPIAGRLIHRVPGGLLGGIGQGVLALGLALVAMLHGTPPAWDIAWRLVLCGIGFGLFQSPNNHTIVTSAPLRRAGAASGMLGTARLTGQSLGAVLLGIIFSVWGVHDAGPTIALSLAAAMSAASACFSLLRLRG</sequence>
<dbReference type="Gene3D" id="1.20.1720.10">
    <property type="entry name" value="Multidrug resistance protein D"/>
    <property type="match status" value="1"/>
</dbReference>
<feature type="transmembrane region" description="Helical" evidence="6">
    <location>
        <begin position="422"/>
        <end position="441"/>
    </location>
</feature>
<feature type="transmembrane region" description="Helical" evidence="6">
    <location>
        <begin position="260"/>
        <end position="285"/>
    </location>
</feature>
<name>A0A848H853_9BURK</name>
<feature type="transmembrane region" description="Helical" evidence="6">
    <location>
        <begin position="222"/>
        <end position="240"/>
    </location>
</feature>
<dbReference type="Proteomes" id="UP000541185">
    <property type="component" value="Unassembled WGS sequence"/>
</dbReference>
<evidence type="ECO:0000256" key="3">
    <source>
        <dbReference type="ARBA" id="ARBA00022692"/>
    </source>
</evidence>
<dbReference type="GO" id="GO:0022857">
    <property type="term" value="F:transmembrane transporter activity"/>
    <property type="evidence" value="ECO:0007669"/>
    <property type="project" value="InterPro"/>
</dbReference>
<dbReference type="InterPro" id="IPR020846">
    <property type="entry name" value="MFS_dom"/>
</dbReference>
<evidence type="ECO:0000256" key="6">
    <source>
        <dbReference type="SAM" id="Phobius"/>
    </source>
</evidence>
<dbReference type="EMBL" id="JABBFX010000001">
    <property type="protein sequence ID" value="NML45651.1"/>
    <property type="molecule type" value="Genomic_DNA"/>
</dbReference>
<feature type="transmembrane region" description="Helical" evidence="6">
    <location>
        <begin position="326"/>
        <end position="348"/>
    </location>
</feature>
<evidence type="ECO:0000256" key="4">
    <source>
        <dbReference type="ARBA" id="ARBA00022989"/>
    </source>
</evidence>
<keyword evidence="3 6" id="KW-0812">Transmembrane</keyword>
<keyword evidence="9" id="KW-1185">Reference proteome</keyword>
<comment type="caution">
    <text evidence="8">The sequence shown here is derived from an EMBL/GenBank/DDBJ whole genome shotgun (WGS) entry which is preliminary data.</text>
</comment>
<feature type="domain" description="Major facilitator superfamily (MFS) profile" evidence="7">
    <location>
        <begin position="1"/>
        <end position="445"/>
    </location>
</feature>
<feature type="transmembrane region" description="Helical" evidence="6">
    <location>
        <begin position="94"/>
        <end position="112"/>
    </location>
</feature>
<feature type="transmembrane region" description="Helical" evidence="6">
    <location>
        <begin position="297"/>
        <end position="319"/>
    </location>
</feature>
<dbReference type="Gene3D" id="1.20.1250.20">
    <property type="entry name" value="MFS general substrate transporter like domains"/>
    <property type="match status" value="1"/>
</dbReference>
<feature type="transmembrane region" description="Helical" evidence="6">
    <location>
        <begin position="393"/>
        <end position="416"/>
    </location>
</feature>
<feature type="transmembrane region" description="Helical" evidence="6">
    <location>
        <begin position="354"/>
        <end position="372"/>
    </location>
</feature>
<organism evidence="8 9">
    <name type="scientific">Ramlibacter agri</name>
    <dbReference type="NCBI Taxonomy" id="2728837"/>
    <lineage>
        <taxon>Bacteria</taxon>
        <taxon>Pseudomonadati</taxon>
        <taxon>Pseudomonadota</taxon>
        <taxon>Betaproteobacteria</taxon>
        <taxon>Burkholderiales</taxon>
        <taxon>Comamonadaceae</taxon>
        <taxon>Ramlibacter</taxon>
    </lineage>
</organism>
<evidence type="ECO:0000256" key="1">
    <source>
        <dbReference type="ARBA" id="ARBA00004141"/>
    </source>
</evidence>
<feature type="transmembrane region" description="Helical" evidence="6">
    <location>
        <begin position="191"/>
        <end position="210"/>
    </location>
</feature>
<evidence type="ECO:0000256" key="2">
    <source>
        <dbReference type="ARBA" id="ARBA00022448"/>
    </source>
</evidence>
<dbReference type="RefSeq" id="WP_169420094.1">
    <property type="nucleotide sequence ID" value="NZ_JABBFX010000001.1"/>
</dbReference>
<dbReference type="PANTHER" id="PTHR42718">
    <property type="entry name" value="MAJOR FACILITATOR SUPERFAMILY MULTIDRUG TRANSPORTER MFSC"/>
    <property type="match status" value="1"/>
</dbReference>
<feature type="transmembrane region" description="Helical" evidence="6">
    <location>
        <begin position="66"/>
        <end position="88"/>
    </location>
</feature>
<evidence type="ECO:0000313" key="9">
    <source>
        <dbReference type="Proteomes" id="UP000541185"/>
    </source>
</evidence>
<keyword evidence="2" id="KW-0813">Transport</keyword>
<dbReference type="Pfam" id="PF07690">
    <property type="entry name" value="MFS_1"/>
    <property type="match status" value="1"/>
</dbReference>
<dbReference type="GO" id="GO:0016020">
    <property type="term" value="C:membrane"/>
    <property type="evidence" value="ECO:0007669"/>
    <property type="project" value="UniProtKB-SubCell"/>
</dbReference>
<feature type="transmembrane region" description="Helical" evidence="6">
    <location>
        <begin position="152"/>
        <end position="170"/>
    </location>
</feature>
<dbReference type="InterPro" id="IPR011701">
    <property type="entry name" value="MFS"/>
</dbReference>
<feature type="transmembrane region" description="Helical" evidence="6">
    <location>
        <begin position="33"/>
        <end position="54"/>
    </location>
</feature>
<dbReference type="PROSITE" id="PS50850">
    <property type="entry name" value="MFS"/>
    <property type="match status" value="1"/>
</dbReference>
<accession>A0A848H853</accession>
<dbReference type="AlphaFoldDB" id="A0A848H853"/>
<reference evidence="8 9" key="1">
    <citation type="submission" date="2020-04" db="EMBL/GenBank/DDBJ databases">
        <title>Ramlibacter sp. G-1-2-2 isolated from soil.</title>
        <authorList>
            <person name="Dahal R.H."/>
        </authorList>
    </citation>
    <scope>NUCLEOTIDE SEQUENCE [LARGE SCALE GENOMIC DNA]</scope>
    <source>
        <strain evidence="8 9">G-1-2-2</strain>
    </source>
</reference>
<gene>
    <name evidence="8" type="ORF">HHL11_18025</name>
</gene>
<dbReference type="PRINTS" id="PR01036">
    <property type="entry name" value="TCRTETB"/>
</dbReference>
<proteinExistence type="predicted"/>
<dbReference type="SUPFAM" id="SSF103473">
    <property type="entry name" value="MFS general substrate transporter"/>
    <property type="match status" value="1"/>
</dbReference>
<evidence type="ECO:0000313" key="8">
    <source>
        <dbReference type="EMBL" id="NML45651.1"/>
    </source>
</evidence>